<feature type="domain" description="ATPase PglY C-terminal" evidence="3">
    <location>
        <begin position="972"/>
        <end position="1147"/>
    </location>
</feature>
<evidence type="ECO:0008006" key="5">
    <source>
        <dbReference type="Google" id="ProtNLM"/>
    </source>
</evidence>
<dbReference type="Pfam" id="PF26382">
    <property type="entry name" value="BREX_PglY_6th"/>
    <property type="match status" value="1"/>
</dbReference>
<proteinExistence type="predicted"/>
<evidence type="ECO:0000313" key="4">
    <source>
        <dbReference type="EMBL" id="XAY07857.1"/>
    </source>
</evidence>
<feature type="compositionally biased region" description="Pro residues" evidence="1">
    <location>
        <begin position="1145"/>
        <end position="1169"/>
    </location>
</feature>
<feature type="domain" description="ATPase PglY 5th" evidence="2">
    <location>
        <begin position="829"/>
        <end position="930"/>
    </location>
</feature>
<gene>
    <name evidence="4" type="ORF">DSM112329_04749</name>
</gene>
<protein>
    <recommendedName>
        <fullName evidence="5">Phage resistance protein</fullName>
    </recommendedName>
</protein>
<dbReference type="InterPro" id="IPR058748">
    <property type="entry name" value="PglY_5th"/>
</dbReference>
<feature type="region of interest" description="Disordered" evidence="1">
    <location>
        <begin position="1143"/>
        <end position="1177"/>
    </location>
</feature>
<name>A0AAU7B1I2_9ACTN</name>
<evidence type="ECO:0000259" key="2">
    <source>
        <dbReference type="Pfam" id="PF26381"/>
    </source>
</evidence>
<organism evidence="4">
    <name type="scientific">Paraconexibacter sp. AEG42_29</name>
    <dbReference type="NCBI Taxonomy" id="2997339"/>
    <lineage>
        <taxon>Bacteria</taxon>
        <taxon>Bacillati</taxon>
        <taxon>Actinomycetota</taxon>
        <taxon>Thermoleophilia</taxon>
        <taxon>Solirubrobacterales</taxon>
        <taxon>Paraconexibacteraceae</taxon>
        <taxon>Paraconexibacter</taxon>
    </lineage>
</organism>
<dbReference type="Pfam" id="PF26381">
    <property type="entry name" value="BREX_PglY_5th"/>
    <property type="match status" value="1"/>
</dbReference>
<accession>A0AAU7B1I2</accession>
<sequence>MPTLLRELINIPESVQRGDFVMSLASGVNDKAGTLNSYVVTPQLEDAFEHALTFIASSVRDGRCRAAYLDGSFGSGKSHFMAVLHLLLQRDPDARAIPELARAVSKPDKVLEGKKFALVPLHLIGADSMEQGILGGYVEHLHRIAPTAPPPGVYSDGPIFEQADSVRADIGDEKFFARLNPSGAGADGDDGWGDLAAAWTAETYDAARNAPAGDPGRSRLSGELVSTIVPAFRDAMRGRSTGYVDLEAGLQELARHAKSRGADALILFLDELILWLGTRIGDPAFVAREGQKLIKLIEYTGTREIPVISFVARQRDLREFIGDQIPGSEKLSFTDTLKHWEGRFDSVKLNDRNLPKIAQRRLLAPNSEASKQQLEEAFADSQRTRPDVLDVLMTEDGDRDLFRATYPFSPAFMKALVAASSALQRERTALKVMLQLLVDRRDDLKVGDLVSVGDLFDVLANGDEPFSQDMKRHFDHAKELYQQQLEPLLLAETPGASRPSAADERLVKTLLLAALVPNAGPLRNLDVAKLTALNHGSIASPIPGQEKAIVLQKLRKWSSQVGALKVGEDTQNPTVAIRLTGVDVDAIIERASGTDNEGVRRQLIKELVLSQLGIDADTRLFAEHTVLWRGTRRPIDVVFGNIRDSELLPDDALRASGDHWKLVIDYPFDQGHTPLDDVQRLDRWREVNGASQTVCWVPAFFSAALQRDLKRLGIVRYVLKDERLSQFTQDMSPQDRQQAAGILSDLRSALEQRVAAAIRQAYGVETVAPDTIDTSHGVEDRLQSLTAGFRPQVPVGAQLSDALTGLVDQMLSVQYPAHPKFEDEVRMPHLRVVLEEVQRAAQTTDGRIEVPTDRRKVMRKVAAPLKLGMQYEAPFVLGSHWKDTLERAAAIARTQGAERMTVKDVRAWIAAAEPMGLPRDVESLVILCFAAQTGRVFQLHGGPATPPIDRLDDALELVVTELPSVEAWDTAVERAASILGVTSVNRARNPSSYEALVGKLRDKARLLAPDAEALVPVLGERLGLLGVDLGSAPRMRSARAAASIVSGLATASDPGTVIAVLAEADIPTSAPALARSMSSAGAVRDVLQDSNWNVIGLTAERATAGDPNFQRIATALVRTLERDEHAEPLGPAVQTAASDAIALLAPPPTGPPPGPPPPEPPVAPPPTPPKSGVTVEQGEQISVDVASAQRELDRLATLPGEVLVTLHWTITTNDER</sequence>
<evidence type="ECO:0000256" key="1">
    <source>
        <dbReference type="SAM" id="MobiDB-lite"/>
    </source>
</evidence>
<dbReference type="AlphaFoldDB" id="A0AAU7B1I2"/>
<reference evidence="4" key="1">
    <citation type="submission" date="2022-12" db="EMBL/GenBank/DDBJ databases">
        <title>Paraconexibacter alkalitolerans sp. nov. and Baekduia alba sp. nov., isolated from soil and emended description of the genera Paraconexibacter (Chun et al., 2020) and Baekduia (An et al., 2020).</title>
        <authorList>
            <person name="Vieira S."/>
            <person name="Huber K.J."/>
            <person name="Geppert A."/>
            <person name="Wolf J."/>
            <person name="Neumann-Schaal M."/>
            <person name="Muesken M."/>
            <person name="Overmann J."/>
        </authorList>
    </citation>
    <scope>NUCLEOTIDE SEQUENCE</scope>
    <source>
        <strain evidence="4">AEG42_29</strain>
    </source>
</reference>
<evidence type="ECO:0000259" key="3">
    <source>
        <dbReference type="Pfam" id="PF26382"/>
    </source>
</evidence>
<dbReference type="RefSeq" id="WP_354699045.1">
    <property type="nucleotide sequence ID" value="NZ_CP114014.1"/>
</dbReference>
<dbReference type="EMBL" id="CP114014">
    <property type="protein sequence ID" value="XAY07857.1"/>
    <property type="molecule type" value="Genomic_DNA"/>
</dbReference>
<dbReference type="KEGG" id="parq:DSM112329_04749"/>
<dbReference type="InterPro" id="IPR058747">
    <property type="entry name" value="PglY_C"/>
</dbReference>